<comment type="caution">
    <text evidence="2">The sequence shown here is derived from an EMBL/GenBank/DDBJ whole genome shotgun (WGS) entry which is preliminary data.</text>
</comment>
<dbReference type="InterPro" id="IPR010359">
    <property type="entry name" value="IrrE_HExxH"/>
</dbReference>
<proteinExistence type="predicted"/>
<name>A0A5A5U0N8_LEUCI</name>
<organism evidence="2 3">
    <name type="scientific">Leuconostoc citreum</name>
    <dbReference type="NCBI Taxonomy" id="33964"/>
    <lineage>
        <taxon>Bacteria</taxon>
        <taxon>Bacillati</taxon>
        <taxon>Bacillota</taxon>
        <taxon>Bacilli</taxon>
        <taxon>Lactobacillales</taxon>
        <taxon>Lactobacillaceae</taxon>
        <taxon>Leuconostoc</taxon>
    </lineage>
</organism>
<dbReference type="Pfam" id="PF06114">
    <property type="entry name" value="Peptidase_M78"/>
    <property type="match status" value="1"/>
</dbReference>
<dbReference type="RefSeq" id="WP_149334170.1">
    <property type="nucleotide sequence ID" value="NZ_BJJW01000005.1"/>
</dbReference>
<evidence type="ECO:0000259" key="1">
    <source>
        <dbReference type="Pfam" id="PF06114"/>
    </source>
</evidence>
<feature type="domain" description="IrrE N-terminal-like" evidence="1">
    <location>
        <begin position="35"/>
        <end position="134"/>
    </location>
</feature>
<gene>
    <name evidence="2" type="ORF">LCIT_08440</name>
</gene>
<evidence type="ECO:0000313" key="2">
    <source>
        <dbReference type="EMBL" id="GDZ83602.1"/>
    </source>
</evidence>
<sequence>MYEYLDYSSPLEYFDDVVVKYNVKRSSNNRINVVEVHGHEYDPDVASPFDNTIIINPNFKTKFSLPFRKFHELQHILNGEQHKAYAFSPLAKNDAEISANAYAFKMLADFYFDENTDRYSKLYDFMAYFGIPMSLESAVLTNISSKFPKRRIK</sequence>
<dbReference type="AlphaFoldDB" id="A0A5A5U0N8"/>
<evidence type="ECO:0000313" key="3">
    <source>
        <dbReference type="Proteomes" id="UP000323274"/>
    </source>
</evidence>
<protein>
    <recommendedName>
        <fullName evidence="1">IrrE N-terminal-like domain-containing protein</fullName>
    </recommendedName>
</protein>
<dbReference type="Proteomes" id="UP000323274">
    <property type="component" value="Unassembled WGS sequence"/>
</dbReference>
<accession>A0A5A5U0N8</accession>
<dbReference type="EMBL" id="BJJW01000005">
    <property type="protein sequence ID" value="GDZ83602.1"/>
    <property type="molecule type" value="Genomic_DNA"/>
</dbReference>
<reference evidence="2 3" key="1">
    <citation type="submission" date="2019-04" db="EMBL/GenBank/DDBJ databases">
        <title>A pseudo-fructophilic Leuconostoc citreum strain F192-5 isolated from peel of satsuma mandarin: the first report for isolation and characterization of strain-dependent fructophilic-like characteristics.</title>
        <authorList>
            <person name="Maeno S."/>
            <person name="Tanizawa Y."/>
            <person name="Kajikawa A."/>
            <person name="Kanesaki Y."/>
            <person name="Kubota E."/>
            <person name="Arita M."/>
            <person name="Leon D."/>
            <person name="Endo A."/>
        </authorList>
    </citation>
    <scope>NUCLEOTIDE SEQUENCE [LARGE SCALE GENOMIC DNA]</scope>
    <source>
        <strain evidence="2 3">F192-5</strain>
    </source>
</reference>